<evidence type="ECO:0000259" key="2">
    <source>
        <dbReference type="Pfam" id="PF12728"/>
    </source>
</evidence>
<dbReference type="Pfam" id="PF12728">
    <property type="entry name" value="HTH_17"/>
    <property type="match status" value="1"/>
</dbReference>
<dbReference type="RefSeq" id="WP_166795862.1">
    <property type="nucleotide sequence ID" value="NZ_CABFMQ020000073.1"/>
</dbReference>
<reference evidence="3 5" key="1">
    <citation type="submission" date="2019-03" db="EMBL/GenBank/DDBJ databases">
        <authorList>
            <person name="Kox A.R. M."/>
        </authorList>
    </citation>
    <scope>NUCLEOTIDE SEQUENCE [LARGE SCALE GENOMIC DNA]</scope>
    <source>
        <strain evidence="3">MTUNDRAET4 annotated genome</strain>
    </source>
</reference>
<evidence type="ECO:0000313" key="5">
    <source>
        <dbReference type="Proteomes" id="UP000294360"/>
    </source>
</evidence>
<keyword evidence="6" id="KW-1185">Reference proteome</keyword>
<evidence type="ECO:0000313" key="3">
    <source>
        <dbReference type="EMBL" id="VFU07880.1"/>
    </source>
</evidence>
<name>A0A4U8YVP3_METTU</name>
<feature type="domain" description="Helix-turn-helix" evidence="2">
    <location>
        <begin position="10"/>
        <end position="64"/>
    </location>
</feature>
<feature type="compositionally biased region" description="Polar residues" evidence="1">
    <location>
        <begin position="71"/>
        <end position="86"/>
    </location>
</feature>
<feature type="region of interest" description="Disordered" evidence="1">
    <location>
        <begin position="66"/>
        <end position="86"/>
    </location>
</feature>
<sequence length="108" mass="12498">MDESANDGQLLRAKDVARILCISPRMLQEHVKDGTLPRILTGRGKMRKHYAFDPADIEAFKRERKEFGGRSCQSTSRKTRRSTNLTSSSDVFDFQALRAKLREEKRKR</sequence>
<dbReference type="EMBL" id="LR536450">
    <property type="protein sequence ID" value="VFU07880.1"/>
    <property type="molecule type" value="Genomic_DNA"/>
</dbReference>
<dbReference type="Proteomes" id="UP000485880">
    <property type="component" value="Unassembled WGS sequence"/>
</dbReference>
<reference evidence="4 6" key="2">
    <citation type="submission" date="2019-05" db="EMBL/GenBank/DDBJ databases">
        <authorList>
            <person name="Farhan Ul Haque M."/>
        </authorList>
    </citation>
    <scope>NUCLEOTIDE SEQUENCE [LARGE SCALE GENOMIC DNA]</scope>
    <source>
        <strain evidence="4">2</strain>
    </source>
</reference>
<protein>
    <recommendedName>
        <fullName evidence="2">Helix-turn-helix domain-containing protein</fullName>
    </recommendedName>
</protein>
<dbReference type="SUPFAM" id="SSF46955">
    <property type="entry name" value="Putative DNA-binding domain"/>
    <property type="match status" value="1"/>
</dbReference>
<dbReference type="KEGG" id="mtun:MTUNDRAET4_0987"/>
<dbReference type="Proteomes" id="UP000294360">
    <property type="component" value="Chromosome"/>
</dbReference>
<accession>A0A4U8YVP3</accession>
<gene>
    <name evidence="4" type="ORF">MPC4_170020</name>
    <name evidence="3" type="ORF">MTUNDRAET4_0987</name>
</gene>
<dbReference type="AlphaFoldDB" id="A0A4U8YVP3"/>
<organism evidence="3 5">
    <name type="scientific">Methylocella tundrae</name>
    <dbReference type="NCBI Taxonomy" id="227605"/>
    <lineage>
        <taxon>Bacteria</taxon>
        <taxon>Pseudomonadati</taxon>
        <taxon>Pseudomonadota</taxon>
        <taxon>Alphaproteobacteria</taxon>
        <taxon>Hyphomicrobiales</taxon>
        <taxon>Beijerinckiaceae</taxon>
        <taxon>Methylocella</taxon>
    </lineage>
</organism>
<evidence type="ECO:0000313" key="6">
    <source>
        <dbReference type="Proteomes" id="UP000485880"/>
    </source>
</evidence>
<dbReference type="InterPro" id="IPR041657">
    <property type="entry name" value="HTH_17"/>
</dbReference>
<evidence type="ECO:0000256" key="1">
    <source>
        <dbReference type="SAM" id="MobiDB-lite"/>
    </source>
</evidence>
<dbReference type="EMBL" id="CABFMQ020000073">
    <property type="protein sequence ID" value="VTZ49489.1"/>
    <property type="molecule type" value="Genomic_DNA"/>
</dbReference>
<dbReference type="Gene3D" id="1.10.1660.10">
    <property type="match status" value="1"/>
</dbReference>
<evidence type="ECO:0000313" key="4">
    <source>
        <dbReference type="EMBL" id="VTZ49489.1"/>
    </source>
</evidence>
<dbReference type="InterPro" id="IPR009061">
    <property type="entry name" value="DNA-bd_dom_put_sf"/>
</dbReference>
<proteinExistence type="predicted"/>